<evidence type="ECO:0000313" key="2">
    <source>
        <dbReference type="Proteomes" id="UP000325577"/>
    </source>
</evidence>
<dbReference type="SUPFAM" id="SSF53686">
    <property type="entry name" value="Tryptophan synthase beta subunit-like PLP-dependent enzymes"/>
    <property type="match status" value="1"/>
</dbReference>
<gene>
    <name evidence="1" type="ORF">F0562_027068</name>
</gene>
<dbReference type="EMBL" id="CM018038">
    <property type="protein sequence ID" value="KAA8537245.1"/>
    <property type="molecule type" value="Genomic_DNA"/>
</dbReference>
<dbReference type="InterPro" id="IPR036052">
    <property type="entry name" value="TrpB-like_PALP_sf"/>
</dbReference>
<dbReference type="AlphaFoldDB" id="A0A5J5B1S9"/>
<accession>A0A5J5B1S9</accession>
<dbReference type="Gene3D" id="3.40.50.1100">
    <property type="match status" value="1"/>
</dbReference>
<dbReference type="Proteomes" id="UP000325577">
    <property type="component" value="Linkage Group LG15"/>
</dbReference>
<name>A0A5J5B1S9_9ASTE</name>
<protein>
    <recommendedName>
        <fullName evidence="3">Cysteine synthase</fullName>
    </recommendedName>
</protein>
<proteinExistence type="predicted"/>
<sequence>MLDLNDGGEDDAAAFGGCLVRPQLEIFISSDEAIETNRLLALKEGLLMGISSGAAAAIKIAKRLENAWNLFL</sequence>
<evidence type="ECO:0008006" key="3">
    <source>
        <dbReference type="Google" id="ProtNLM"/>
    </source>
</evidence>
<keyword evidence="2" id="KW-1185">Reference proteome</keyword>
<evidence type="ECO:0000313" key="1">
    <source>
        <dbReference type="EMBL" id="KAA8537245.1"/>
    </source>
</evidence>
<reference evidence="1 2" key="1">
    <citation type="submission" date="2019-09" db="EMBL/GenBank/DDBJ databases">
        <title>A chromosome-level genome assembly of the Chinese tupelo Nyssa sinensis.</title>
        <authorList>
            <person name="Yang X."/>
            <person name="Kang M."/>
            <person name="Yang Y."/>
            <person name="Xiong H."/>
            <person name="Wang M."/>
            <person name="Zhang Z."/>
            <person name="Wang Z."/>
            <person name="Wu H."/>
            <person name="Ma T."/>
            <person name="Liu J."/>
            <person name="Xi Z."/>
        </authorList>
    </citation>
    <scope>NUCLEOTIDE SEQUENCE [LARGE SCALE GENOMIC DNA]</scope>
    <source>
        <strain evidence="1">J267</strain>
        <tissue evidence="1">Leaf</tissue>
    </source>
</reference>
<organism evidence="1 2">
    <name type="scientific">Nyssa sinensis</name>
    <dbReference type="NCBI Taxonomy" id="561372"/>
    <lineage>
        <taxon>Eukaryota</taxon>
        <taxon>Viridiplantae</taxon>
        <taxon>Streptophyta</taxon>
        <taxon>Embryophyta</taxon>
        <taxon>Tracheophyta</taxon>
        <taxon>Spermatophyta</taxon>
        <taxon>Magnoliopsida</taxon>
        <taxon>eudicotyledons</taxon>
        <taxon>Gunneridae</taxon>
        <taxon>Pentapetalae</taxon>
        <taxon>asterids</taxon>
        <taxon>Cornales</taxon>
        <taxon>Nyssaceae</taxon>
        <taxon>Nyssa</taxon>
    </lineage>
</organism>